<dbReference type="AlphaFoldDB" id="A0A2I1CSX2"/>
<dbReference type="EMBL" id="MSFM01000013">
    <property type="protein sequence ID" value="PKY00715.1"/>
    <property type="molecule type" value="Genomic_DNA"/>
</dbReference>
<reference evidence="1" key="1">
    <citation type="submission" date="2016-12" db="EMBL/GenBank/DDBJ databases">
        <title>The genomes of Aspergillus section Nigri reveals drivers in fungal speciation.</title>
        <authorList>
            <consortium name="DOE Joint Genome Institute"/>
            <person name="Vesth T.C."/>
            <person name="Nybo J."/>
            <person name="Theobald S."/>
            <person name="Brandl J."/>
            <person name="Frisvad J.C."/>
            <person name="Nielsen K.F."/>
            <person name="Lyhne E.K."/>
            <person name="Kogle M.E."/>
            <person name="Kuo A."/>
            <person name="Riley R."/>
            <person name="Clum A."/>
            <person name="Nolan M."/>
            <person name="Lipzen A."/>
            <person name="Salamov A."/>
            <person name="Henrissat B."/>
            <person name="Wiebenga A."/>
            <person name="De vries R.P."/>
            <person name="Grigoriev I.V."/>
            <person name="Mortensen U.H."/>
            <person name="Andersen M.R."/>
            <person name="Baker S.E."/>
        </authorList>
    </citation>
    <scope>NUCLEOTIDE SEQUENCE</scope>
    <source>
        <strain evidence="1">IBT 28561</strain>
    </source>
</reference>
<evidence type="ECO:0000313" key="2">
    <source>
        <dbReference type="Proteomes" id="UP000234254"/>
    </source>
</evidence>
<accession>A0A2I1CSX2</accession>
<organism evidence="1 2">
    <name type="scientific">Aspergillus campestris (strain IBT 28561)</name>
    <dbReference type="NCBI Taxonomy" id="1392248"/>
    <lineage>
        <taxon>Eukaryota</taxon>
        <taxon>Fungi</taxon>
        <taxon>Dikarya</taxon>
        <taxon>Ascomycota</taxon>
        <taxon>Pezizomycotina</taxon>
        <taxon>Eurotiomycetes</taxon>
        <taxon>Eurotiomycetidae</taxon>
        <taxon>Eurotiales</taxon>
        <taxon>Aspergillaceae</taxon>
        <taxon>Aspergillus</taxon>
        <taxon>Aspergillus subgen. Circumdati</taxon>
    </lineage>
</organism>
<dbReference type="RefSeq" id="XP_024689309.1">
    <property type="nucleotide sequence ID" value="XM_024841539.1"/>
</dbReference>
<dbReference type="VEuPathDB" id="FungiDB:P168DRAFT_330051"/>
<dbReference type="Proteomes" id="UP000234254">
    <property type="component" value="Unassembled WGS sequence"/>
</dbReference>
<evidence type="ECO:0000313" key="1">
    <source>
        <dbReference type="EMBL" id="PKY00715.1"/>
    </source>
</evidence>
<sequence length="118" mass="13487">MFRRMLNRAFDLEETVSLGPYAVVRFGFGNRLTMHTHRMFVFIPIVGLFDDKAHLLEACMEIVREGGAHFTHHLENGMVGGVLLEFVAGDNMSYEGLISRTIRELGIHYQRYTGVRVV</sequence>
<proteinExistence type="predicted"/>
<keyword evidence="2" id="KW-1185">Reference proteome</keyword>
<comment type="caution">
    <text evidence="1">The sequence shown here is derived from an EMBL/GenBank/DDBJ whole genome shotgun (WGS) entry which is preliminary data.</text>
</comment>
<protein>
    <submittedName>
        <fullName evidence="1">Uncharacterized protein</fullName>
    </submittedName>
</protein>
<gene>
    <name evidence="1" type="ORF">P168DRAFT_330051</name>
</gene>
<dbReference type="GeneID" id="36549063"/>
<name>A0A2I1CSX2_ASPC2</name>